<comment type="similarity">
    <text evidence="2">Belongs to the MscS (TC 1.A.23) family.</text>
</comment>
<feature type="transmembrane region" description="Helical" evidence="7">
    <location>
        <begin position="77"/>
        <end position="95"/>
    </location>
</feature>
<keyword evidence="11" id="KW-1185">Reference proteome</keyword>
<dbReference type="GO" id="GO:0005886">
    <property type="term" value="C:plasma membrane"/>
    <property type="evidence" value="ECO:0007669"/>
    <property type="project" value="UniProtKB-SubCell"/>
</dbReference>
<evidence type="ECO:0000313" key="10">
    <source>
        <dbReference type="EMBL" id="ADC88987.1"/>
    </source>
</evidence>
<dbReference type="InterPro" id="IPR006685">
    <property type="entry name" value="MscS_channel_2nd"/>
</dbReference>
<evidence type="ECO:0000256" key="5">
    <source>
        <dbReference type="ARBA" id="ARBA00022989"/>
    </source>
</evidence>
<dbReference type="Pfam" id="PF21088">
    <property type="entry name" value="MS_channel_1st"/>
    <property type="match status" value="1"/>
</dbReference>
<feature type="transmembrane region" description="Helical" evidence="7">
    <location>
        <begin position="39"/>
        <end position="57"/>
    </location>
</feature>
<keyword evidence="4 7" id="KW-0812">Transmembrane</keyword>
<dbReference type="EMBL" id="CP001931">
    <property type="protein sequence ID" value="ADC88987.1"/>
    <property type="molecule type" value="Genomic_DNA"/>
</dbReference>
<name>D3SPA0_THEAH</name>
<comment type="subcellular location">
    <subcellularLocation>
        <location evidence="1">Cell membrane</location>
        <topology evidence="1">Multi-pass membrane protein</topology>
    </subcellularLocation>
</comment>
<dbReference type="OrthoDB" id="9809206at2"/>
<evidence type="ECO:0000259" key="8">
    <source>
        <dbReference type="Pfam" id="PF00924"/>
    </source>
</evidence>
<dbReference type="Gene3D" id="2.30.30.60">
    <property type="match status" value="1"/>
</dbReference>
<reference evidence="11" key="1">
    <citation type="journal article" date="2010" name="Stand. Genomic Sci.">
        <title>Complete genome sequence of Thermocrinis albus type strain (HI 11/12T).</title>
        <authorList>
            <person name="Wirth R."/>
            <person name="Sikorski J."/>
            <person name="Brambilla E."/>
            <person name="Misra M."/>
            <person name="Lapidus A."/>
            <person name="Copeland A."/>
            <person name="Nolan M."/>
            <person name="Lucas S."/>
            <person name="Chen F."/>
            <person name="Tice H."/>
            <person name="Cheng J.F."/>
            <person name="Han C."/>
            <person name="Detter J.C."/>
            <person name="Tapia R."/>
            <person name="Bruce D."/>
            <person name="Goodwin L."/>
            <person name="Pitluck S."/>
            <person name="Pati A."/>
            <person name="Anderson I."/>
            <person name="Ivanova N."/>
            <person name="Mavromatis K."/>
            <person name="Mikhailova N."/>
            <person name="Chen A."/>
            <person name="Palaniappan K."/>
            <person name="Bilek Y."/>
            <person name="Hader T."/>
            <person name="Land M."/>
            <person name="Hauser L."/>
            <person name="Chang Y.J."/>
            <person name="Jeffries C.D."/>
            <person name="Tindall B.J."/>
            <person name="Rohde M."/>
            <person name="Goker M."/>
            <person name="Bristow J."/>
            <person name="Eisen J.A."/>
            <person name="Markowitz V."/>
            <person name="Hugenholtz P."/>
            <person name="Kyrpides N.C."/>
            <person name="Klenk H.P."/>
        </authorList>
    </citation>
    <scope>NUCLEOTIDE SEQUENCE [LARGE SCALE GENOMIC DNA]</scope>
    <source>
        <strain evidence="11">DSM 14484 / JCM 11386 / HI 11/12</strain>
    </source>
</reference>
<dbReference type="STRING" id="638303.Thal_0352"/>
<organism evidence="10 11">
    <name type="scientific">Thermocrinis albus (strain DSM 14484 / JCM 11386 / HI 11/12)</name>
    <dbReference type="NCBI Taxonomy" id="638303"/>
    <lineage>
        <taxon>Bacteria</taxon>
        <taxon>Pseudomonadati</taxon>
        <taxon>Aquificota</taxon>
        <taxon>Aquificia</taxon>
        <taxon>Aquificales</taxon>
        <taxon>Aquificaceae</taxon>
        <taxon>Thermocrinis</taxon>
    </lineage>
</organism>
<evidence type="ECO:0000256" key="3">
    <source>
        <dbReference type="ARBA" id="ARBA00022475"/>
    </source>
</evidence>
<dbReference type="PANTHER" id="PTHR30221:SF1">
    <property type="entry name" value="SMALL-CONDUCTANCE MECHANOSENSITIVE CHANNEL"/>
    <property type="match status" value="1"/>
</dbReference>
<sequence>MPMLVWVAPLVGLIAAFFIDVSLLRFWERRGPFGSLVASLRKWLYPFLMVVSLHVAVQMEGVPPRYEKLLNRGLMTAYVLIISLFVSSFFIHLWTSFATRRGIQVTALSVYILRAAFLLLALLIILDNLGISVTPILTTLGVAGLAVSLALRDTLANLFAGLYITMARQVRPGDVISLSTGEEGTVLDITWRSTLLKDKEGNLILIPNERLSQSVVKNYRRDDGLLVVTLHVPHSVELYRAELLAIDVAQAVLKELYPSDMPEEEVKVRFHTFQDTGVLLDVLIPFKSFQDRALIRHEFIKRFHKVLRENAG</sequence>
<dbReference type="InterPro" id="IPR023408">
    <property type="entry name" value="MscS_beta-dom_sf"/>
</dbReference>
<dbReference type="eggNOG" id="COG0668">
    <property type="taxonomic scope" value="Bacteria"/>
</dbReference>
<dbReference type="InterPro" id="IPR045275">
    <property type="entry name" value="MscS_archaea/bacteria_type"/>
</dbReference>
<protein>
    <submittedName>
        <fullName evidence="10">MscS Mechanosensitive ion channel</fullName>
    </submittedName>
</protein>
<dbReference type="SUPFAM" id="SSF50182">
    <property type="entry name" value="Sm-like ribonucleoproteins"/>
    <property type="match status" value="1"/>
</dbReference>
<dbReference type="Gene3D" id="1.10.287.1260">
    <property type="match status" value="1"/>
</dbReference>
<dbReference type="InterPro" id="IPR011014">
    <property type="entry name" value="MscS_channel_TM-2"/>
</dbReference>
<dbReference type="InterPro" id="IPR049142">
    <property type="entry name" value="MS_channel_1st"/>
</dbReference>
<gene>
    <name evidence="10" type="ordered locus">Thal_0352</name>
</gene>
<dbReference type="Proteomes" id="UP000002043">
    <property type="component" value="Chromosome"/>
</dbReference>
<evidence type="ECO:0000256" key="2">
    <source>
        <dbReference type="ARBA" id="ARBA00008017"/>
    </source>
</evidence>
<dbReference type="KEGG" id="tal:Thal_0352"/>
<accession>D3SPA0</accession>
<evidence type="ECO:0000256" key="6">
    <source>
        <dbReference type="ARBA" id="ARBA00023136"/>
    </source>
</evidence>
<feature type="domain" description="Mechanosensitive ion channel transmembrane helices 2/3" evidence="9">
    <location>
        <begin position="112"/>
        <end position="151"/>
    </location>
</feature>
<evidence type="ECO:0000256" key="7">
    <source>
        <dbReference type="SAM" id="Phobius"/>
    </source>
</evidence>
<dbReference type="SUPFAM" id="SSF82861">
    <property type="entry name" value="Mechanosensitive channel protein MscS (YggB), transmembrane region"/>
    <property type="match status" value="1"/>
</dbReference>
<dbReference type="GO" id="GO:0008381">
    <property type="term" value="F:mechanosensitive monoatomic ion channel activity"/>
    <property type="evidence" value="ECO:0007669"/>
    <property type="project" value="InterPro"/>
</dbReference>
<proteinExistence type="inferred from homology"/>
<evidence type="ECO:0000256" key="4">
    <source>
        <dbReference type="ARBA" id="ARBA00022692"/>
    </source>
</evidence>
<evidence type="ECO:0000259" key="9">
    <source>
        <dbReference type="Pfam" id="PF21088"/>
    </source>
</evidence>
<dbReference type="PANTHER" id="PTHR30221">
    <property type="entry name" value="SMALL-CONDUCTANCE MECHANOSENSITIVE CHANNEL"/>
    <property type="match status" value="1"/>
</dbReference>
<feature type="domain" description="Mechanosensitive ion channel MscS" evidence="8">
    <location>
        <begin position="153"/>
        <end position="221"/>
    </location>
</feature>
<evidence type="ECO:0000313" key="11">
    <source>
        <dbReference type="Proteomes" id="UP000002043"/>
    </source>
</evidence>
<feature type="transmembrane region" description="Helical" evidence="7">
    <location>
        <begin position="107"/>
        <end position="126"/>
    </location>
</feature>
<dbReference type="AlphaFoldDB" id="D3SPA0"/>
<dbReference type="InterPro" id="IPR010920">
    <property type="entry name" value="LSM_dom_sf"/>
</dbReference>
<dbReference type="Pfam" id="PF00924">
    <property type="entry name" value="MS_channel_2nd"/>
    <property type="match status" value="1"/>
</dbReference>
<feature type="transmembrane region" description="Helical" evidence="7">
    <location>
        <begin position="6"/>
        <end position="27"/>
    </location>
</feature>
<keyword evidence="6 7" id="KW-0472">Membrane</keyword>
<feature type="transmembrane region" description="Helical" evidence="7">
    <location>
        <begin position="132"/>
        <end position="151"/>
    </location>
</feature>
<keyword evidence="5 7" id="KW-1133">Transmembrane helix</keyword>
<keyword evidence="3" id="KW-1003">Cell membrane</keyword>
<evidence type="ECO:0000256" key="1">
    <source>
        <dbReference type="ARBA" id="ARBA00004651"/>
    </source>
</evidence>
<dbReference type="HOGENOM" id="CLU_037945_0_1_0"/>